<evidence type="ECO:0000313" key="1">
    <source>
        <dbReference type="EMBL" id="NYB73902.1"/>
    </source>
</evidence>
<dbReference type="AlphaFoldDB" id="A0A974BIT9"/>
<dbReference type="Proteomes" id="UP000611629">
    <property type="component" value="Unassembled WGS sequence"/>
</dbReference>
<accession>A0A974BIT9</accession>
<keyword evidence="1" id="KW-0645">Protease</keyword>
<protein>
    <submittedName>
        <fullName evidence="1">Carboxypeptidase regulatory-like domain-containing protein</fullName>
    </submittedName>
</protein>
<comment type="caution">
    <text evidence="1">The sequence shown here is derived from an EMBL/GenBank/DDBJ whole genome shotgun (WGS) entry which is preliminary data.</text>
</comment>
<keyword evidence="1" id="KW-0378">Hydrolase</keyword>
<keyword evidence="2" id="KW-1185">Reference proteome</keyword>
<proteinExistence type="predicted"/>
<organism evidence="1 2">
    <name type="scientific">Sedimentibacter hydroxybenzoicus DSM 7310</name>
    <dbReference type="NCBI Taxonomy" id="1123245"/>
    <lineage>
        <taxon>Bacteria</taxon>
        <taxon>Bacillati</taxon>
        <taxon>Bacillota</taxon>
        <taxon>Tissierellia</taxon>
        <taxon>Sedimentibacter</taxon>
    </lineage>
</organism>
<evidence type="ECO:0000313" key="2">
    <source>
        <dbReference type="Proteomes" id="UP000611629"/>
    </source>
</evidence>
<keyword evidence="1" id="KW-0121">Carboxypeptidase</keyword>
<reference evidence="1" key="1">
    <citation type="submission" date="2020-07" db="EMBL/GenBank/DDBJ databases">
        <title>Genomic analysis of a strain of Sedimentibacter Hydroxybenzoicus DSM7310.</title>
        <authorList>
            <person name="Ma S."/>
        </authorList>
    </citation>
    <scope>NUCLEOTIDE SEQUENCE</scope>
    <source>
        <strain evidence="1">DSM 7310</strain>
    </source>
</reference>
<gene>
    <name evidence="1" type="ORF">HZF24_07085</name>
</gene>
<dbReference type="EMBL" id="JACBNQ010000005">
    <property type="protein sequence ID" value="NYB73902.1"/>
    <property type="molecule type" value="Genomic_DNA"/>
</dbReference>
<sequence>MISKKLEIPTQPEEDSVGYISTVVYTASGALPVPDAIITVYNINETGEENVLFHLVTDRSGSSPLITLPVMRGEREYEFTTYNIRVQAIGYYTTNVLDVRVFPDVTTTYRINLIPTARGTDNENGQTVIIPPIPLDITN</sequence>
<dbReference type="GO" id="GO:0004180">
    <property type="term" value="F:carboxypeptidase activity"/>
    <property type="evidence" value="ECO:0007669"/>
    <property type="project" value="UniProtKB-KW"/>
</dbReference>
<dbReference type="Gene3D" id="2.60.40.1120">
    <property type="entry name" value="Carboxypeptidase-like, regulatory domain"/>
    <property type="match status" value="1"/>
</dbReference>
<name>A0A974BIT9_SEDHY</name>